<dbReference type="GO" id="GO:0005789">
    <property type="term" value="C:endoplasmic reticulum membrane"/>
    <property type="evidence" value="ECO:0007669"/>
    <property type="project" value="UniProtKB-SubCell"/>
</dbReference>
<keyword evidence="5 10" id="KW-0256">Endoplasmic reticulum</keyword>
<keyword evidence="4 10" id="KW-0812">Transmembrane</keyword>
<dbReference type="EMBL" id="LK023315">
    <property type="protein sequence ID" value="CDS04804.1"/>
    <property type="molecule type" value="Genomic_DNA"/>
</dbReference>
<evidence type="ECO:0000256" key="1">
    <source>
        <dbReference type="ARBA" id="ARBA00004477"/>
    </source>
</evidence>
<evidence type="ECO:0000256" key="3">
    <source>
        <dbReference type="ARBA" id="ARBA00010288"/>
    </source>
</evidence>
<keyword evidence="6 10" id="KW-1133">Transmembrane helix</keyword>
<gene>
    <name evidence="11" type="ORF">LRAMOSA07334</name>
</gene>
<dbReference type="OrthoDB" id="9979195at2759"/>
<sequence>MTTKGSSSSSIQSTGKSNGDNDNLLASTAKGAYYLVLLQFSSRMLTFGLHQIVLRYTTAETLGIASVKLELLLSTILFISREGFRCALLRGGSEESGKGRSDKDKEEEEQKITNLAYIPTAIGLITTLLACGYYLSTIDDAASFKYPYYRTSVILFGAAAFAELLVEPLFVLAMNRLYFSLRVSVEGVAVLVRCFITFGMTLLGATSSSHNAYGVLAFAVAQMAFGLIMMVGYLAFFLNKVRSKQMKTSALFPQKLKDSVGRSYYFDKTMLNLASTLTKQSLLKHVLTEGDKMLISAICSDNDQGIYAFVVNYGSLIVRILFQPLEETTRTLFSKLLGNGEKSKSNMQTAAKVLLMTLRGHILLGLLFICFATNYTATLIDLLVGKEWSMHRNAPAVLSVYCMYVPIMGVNGVTEGFVQAVATKKDLSRLSYYMIGFSACFMIAGYFFMHVLDLGAIGLVLANMVNLSIRIAYSWNYISCYFGDTVSQLRIRNWFPSMMTMAAFIVAWSITRWSEQTIGWDTLQQKAIHIGIGGLCSLIVAGITAWKEKTWIHDMKQLARSRKKEE</sequence>
<evidence type="ECO:0000256" key="8">
    <source>
        <dbReference type="ARBA" id="ARBA00044793"/>
    </source>
</evidence>
<feature type="transmembrane region" description="Helical" evidence="10">
    <location>
        <begin position="185"/>
        <end position="206"/>
    </location>
</feature>
<dbReference type="Pfam" id="PF04506">
    <property type="entry name" value="Rft-1"/>
    <property type="match status" value="1"/>
</dbReference>
<dbReference type="GO" id="GO:0006488">
    <property type="term" value="P:dolichol-linked oligosaccharide biosynthetic process"/>
    <property type="evidence" value="ECO:0007669"/>
    <property type="project" value="InterPro"/>
</dbReference>
<dbReference type="PANTHER" id="PTHR13117:SF5">
    <property type="entry name" value="PROTEIN RFT1 HOMOLOG"/>
    <property type="match status" value="1"/>
</dbReference>
<feature type="transmembrane region" description="Helical" evidence="10">
    <location>
        <begin position="396"/>
        <end position="418"/>
    </location>
</feature>
<comment type="pathway">
    <text evidence="2">Protein modification; protein glycosylation.</text>
</comment>
<organism evidence="11">
    <name type="scientific">Lichtheimia ramosa</name>
    <dbReference type="NCBI Taxonomy" id="688394"/>
    <lineage>
        <taxon>Eukaryota</taxon>
        <taxon>Fungi</taxon>
        <taxon>Fungi incertae sedis</taxon>
        <taxon>Mucoromycota</taxon>
        <taxon>Mucoromycotina</taxon>
        <taxon>Mucoromycetes</taxon>
        <taxon>Mucorales</taxon>
        <taxon>Lichtheimiaceae</taxon>
        <taxon>Lichtheimia</taxon>
    </lineage>
</organism>
<evidence type="ECO:0000256" key="7">
    <source>
        <dbReference type="ARBA" id="ARBA00023136"/>
    </source>
</evidence>
<comment type="subcellular location">
    <subcellularLocation>
        <location evidence="1 10">Endoplasmic reticulum membrane</location>
        <topology evidence="1 10">Multi-pass membrane protein</topology>
    </subcellularLocation>
</comment>
<reference evidence="11" key="1">
    <citation type="journal article" date="2014" name="Genome Announc.">
        <title>De novo whole-genome sequence and genome annotation of Lichtheimia ramosa.</title>
        <authorList>
            <person name="Linde J."/>
            <person name="Schwartze V."/>
            <person name="Binder U."/>
            <person name="Lass-Florl C."/>
            <person name="Voigt K."/>
            <person name="Horn F."/>
        </authorList>
    </citation>
    <scope>NUCLEOTIDE SEQUENCE</scope>
    <source>
        <strain evidence="11">JMRC FSU:6197</strain>
    </source>
</reference>
<evidence type="ECO:0000256" key="5">
    <source>
        <dbReference type="ARBA" id="ARBA00022824"/>
    </source>
</evidence>
<feature type="transmembrane region" description="Helical" evidence="10">
    <location>
        <begin position="115"/>
        <end position="136"/>
    </location>
</feature>
<accession>A0A077WCD2</accession>
<feature type="transmembrane region" description="Helical" evidence="10">
    <location>
        <begin position="148"/>
        <end position="173"/>
    </location>
</feature>
<protein>
    <recommendedName>
        <fullName evidence="8 10">Man(5)GlcNAc(2)-PP-dolichol translocation protein RFT1</fullName>
    </recommendedName>
</protein>
<name>A0A077WCD2_9FUNG</name>
<keyword evidence="10" id="KW-0813">Transport</keyword>
<dbReference type="InterPro" id="IPR007594">
    <property type="entry name" value="RFT1"/>
</dbReference>
<feature type="transmembrane region" description="Helical" evidence="10">
    <location>
        <begin position="527"/>
        <end position="546"/>
    </location>
</feature>
<dbReference type="AlphaFoldDB" id="A0A077WCD2"/>
<evidence type="ECO:0000256" key="4">
    <source>
        <dbReference type="ARBA" id="ARBA00022692"/>
    </source>
</evidence>
<feature type="transmembrane region" description="Helical" evidence="10">
    <location>
        <begin position="454"/>
        <end position="473"/>
    </location>
</feature>
<evidence type="ECO:0000256" key="10">
    <source>
        <dbReference type="RuleBase" id="RU365067"/>
    </source>
</evidence>
<dbReference type="GO" id="GO:0034203">
    <property type="term" value="P:glycolipid translocation"/>
    <property type="evidence" value="ECO:0007669"/>
    <property type="project" value="TreeGrafter"/>
</dbReference>
<evidence type="ECO:0000256" key="2">
    <source>
        <dbReference type="ARBA" id="ARBA00004922"/>
    </source>
</evidence>
<keyword evidence="7 10" id="KW-0472">Membrane</keyword>
<dbReference type="PANTHER" id="PTHR13117">
    <property type="entry name" value="ENDOPLASMIC RETICULUM MULTISPAN TRANSMEMBRANE PROTEIN-RELATED"/>
    <property type="match status" value="1"/>
</dbReference>
<feature type="transmembrane region" description="Helical" evidence="10">
    <location>
        <begin position="494"/>
        <end position="511"/>
    </location>
</feature>
<feature type="transmembrane region" description="Helical" evidence="10">
    <location>
        <begin position="362"/>
        <end position="384"/>
    </location>
</feature>
<evidence type="ECO:0000256" key="6">
    <source>
        <dbReference type="ARBA" id="ARBA00022989"/>
    </source>
</evidence>
<proteinExistence type="inferred from homology"/>
<comment type="function">
    <text evidence="9 10">Intramembrane glycolipid transporter that operates in the biosynthetic pathway of dolichol-linked oligosaccharides, the glycan precursors employed in protein asparagine (N)-glycosylation. The sequential addition of sugars to dolichol pyrophosphate produces dolichol-linked oligosaccharides containing fourteen sugars, including two GlcNAcs, nine mannoses and three glucoses. Once assembled, the oligosaccharide is transferred from the lipid to nascent proteins by oligosaccharyltransferases. The assembly of dolichol-linked oligosaccharides begins on the cytosolic side of the endoplasmic reticulum membrane and finishes in its lumen. RFT1 could mediate the translocation of the cytosolically oriented intermediate DolPP-GlcNAc2Man5, produced by ALG11, into the ER lumen where dolichol-linked oligosaccharides assembly continues. However, the intramembrane lipid transporter activity could not be confirmed in vitro.</text>
</comment>
<evidence type="ECO:0000313" key="11">
    <source>
        <dbReference type="EMBL" id="CDS04804.1"/>
    </source>
</evidence>
<comment type="similarity">
    <text evidence="3 10">Belongs to the RFT1 family.</text>
</comment>
<feature type="transmembrane region" description="Helical" evidence="10">
    <location>
        <begin position="430"/>
        <end position="448"/>
    </location>
</feature>
<feature type="transmembrane region" description="Helical" evidence="10">
    <location>
        <begin position="212"/>
        <end position="238"/>
    </location>
</feature>
<evidence type="ECO:0000256" key="9">
    <source>
        <dbReference type="ARBA" id="ARBA00045912"/>
    </source>
</evidence>